<evidence type="ECO:0000256" key="1">
    <source>
        <dbReference type="ARBA" id="ARBA00004202"/>
    </source>
</evidence>
<evidence type="ECO:0000313" key="10">
    <source>
        <dbReference type="EMBL" id="SHO67706.1"/>
    </source>
</evidence>
<evidence type="ECO:0000256" key="3">
    <source>
        <dbReference type="ARBA" id="ARBA00022448"/>
    </source>
</evidence>
<evidence type="ECO:0000259" key="9">
    <source>
        <dbReference type="PROSITE" id="PS50893"/>
    </source>
</evidence>
<name>A0A1M7ZSS4_9HYPH</name>
<accession>A0A1M7ZSS4</accession>
<dbReference type="PANTHER" id="PTHR43166">
    <property type="entry name" value="AMINO ACID IMPORT ATP-BINDING PROTEIN"/>
    <property type="match status" value="1"/>
</dbReference>
<dbReference type="Gene3D" id="3.40.50.300">
    <property type="entry name" value="P-loop containing nucleotide triphosphate hydrolases"/>
    <property type="match status" value="1"/>
</dbReference>
<keyword evidence="6 10" id="KW-0067">ATP-binding</keyword>
<evidence type="ECO:0000256" key="2">
    <source>
        <dbReference type="ARBA" id="ARBA00005417"/>
    </source>
</evidence>
<feature type="domain" description="ABC transporter" evidence="9">
    <location>
        <begin position="8"/>
        <end position="250"/>
    </location>
</feature>
<keyword evidence="5" id="KW-0547">Nucleotide-binding</keyword>
<keyword evidence="7" id="KW-0029">Amino-acid transport</keyword>
<dbReference type="SMART" id="SM00382">
    <property type="entry name" value="AAA"/>
    <property type="match status" value="1"/>
</dbReference>
<dbReference type="OrthoDB" id="9802264at2"/>
<dbReference type="FunFam" id="3.40.50.300:FF:000020">
    <property type="entry name" value="Amino acid ABC transporter ATP-binding component"/>
    <property type="match status" value="1"/>
</dbReference>
<sequence length="267" mass="28837">MSADEPLIRIAGLRKSFGGHEVLKGVSVDVHPGEVVTVIGASGSGKSTFLRCINVLEKPDAGKVTFDGRTVDFAAGGGRGPSARELRALRTSIGMVFQSFNLWPHMTVLENVIEAPIRVRKVSRAEAIETAEALLRRIGLAEKRDAYPGRLSGGQQQRVAIARALAMKPQLMLFDEPTSALDPELVGDVLSLIADLAAEGMTMMLVTHEIGFAREVSTRTIFFDAGVVAEDGPSRDVLRQPQSERLRQFLKRVLHETVARGDAVGGQ</sequence>
<dbReference type="PIRSF" id="PIRSF039085">
    <property type="entry name" value="ABC_ATPase_HisP"/>
    <property type="match status" value="1"/>
</dbReference>
<protein>
    <submittedName>
        <fullName evidence="10">Amino acid ABC transporter ATP-binding protein, PAAT family (TC 3.A.1.3.-)</fullName>
    </submittedName>
</protein>
<keyword evidence="8" id="KW-0472">Membrane</keyword>
<dbReference type="GO" id="GO:0015424">
    <property type="term" value="F:ABC-type amino acid transporter activity"/>
    <property type="evidence" value="ECO:0007669"/>
    <property type="project" value="InterPro"/>
</dbReference>
<dbReference type="SUPFAM" id="SSF52540">
    <property type="entry name" value="P-loop containing nucleoside triphosphate hydrolases"/>
    <property type="match status" value="1"/>
</dbReference>
<dbReference type="GO" id="GO:0005524">
    <property type="term" value="F:ATP binding"/>
    <property type="evidence" value="ECO:0007669"/>
    <property type="project" value="UniProtKB-KW"/>
</dbReference>
<evidence type="ECO:0000256" key="4">
    <source>
        <dbReference type="ARBA" id="ARBA00022475"/>
    </source>
</evidence>
<dbReference type="InterPro" id="IPR050086">
    <property type="entry name" value="MetN_ABC_transporter-like"/>
</dbReference>
<dbReference type="InterPro" id="IPR017871">
    <property type="entry name" value="ABC_transporter-like_CS"/>
</dbReference>
<dbReference type="PROSITE" id="PS50893">
    <property type="entry name" value="ABC_TRANSPORTER_2"/>
    <property type="match status" value="1"/>
</dbReference>
<dbReference type="InterPro" id="IPR003439">
    <property type="entry name" value="ABC_transporter-like_ATP-bd"/>
</dbReference>
<gene>
    <name evidence="10" type="ORF">SAMN02745172_04387</name>
</gene>
<dbReference type="RefSeq" id="WP_073632800.1">
    <property type="nucleotide sequence ID" value="NZ_FRXO01000018.1"/>
</dbReference>
<keyword evidence="3" id="KW-0813">Transport</keyword>
<dbReference type="InterPro" id="IPR003593">
    <property type="entry name" value="AAA+_ATPase"/>
</dbReference>
<dbReference type="Pfam" id="PF00005">
    <property type="entry name" value="ABC_tran"/>
    <property type="match status" value="1"/>
</dbReference>
<dbReference type="GO" id="GO:0016887">
    <property type="term" value="F:ATP hydrolysis activity"/>
    <property type="evidence" value="ECO:0007669"/>
    <property type="project" value="InterPro"/>
</dbReference>
<dbReference type="PANTHER" id="PTHR43166:SF9">
    <property type="entry name" value="GLUTAMATE_ASPARTATE IMPORT ATP-BINDING PROTEIN GLTL"/>
    <property type="match status" value="1"/>
</dbReference>
<dbReference type="Proteomes" id="UP000186406">
    <property type="component" value="Unassembled WGS sequence"/>
</dbReference>
<evidence type="ECO:0000256" key="5">
    <source>
        <dbReference type="ARBA" id="ARBA00022741"/>
    </source>
</evidence>
<keyword evidence="4" id="KW-1003">Cell membrane</keyword>
<dbReference type="AlphaFoldDB" id="A0A1M7ZSS4"/>
<evidence type="ECO:0000313" key="11">
    <source>
        <dbReference type="Proteomes" id="UP000186406"/>
    </source>
</evidence>
<comment type="subcellular location">
    <subcellularLocation>
        <location evidence="1">Cell membrane</location>
        <topology evidence="1">Peripheral membrane protein</topology>
    </subcellularLocation>
</comment>
<keyword evidence="11" id="KW-1185">Reference proteome</keyword>
<comment type="similarity">
    <text evidence="2">Belongs to the ABC transporter superfamily.</text>
</comment>
<dbReference type="STRING" id="1123029.SAMN02745172_04387"/>
<dbReference type="GO" id="GO:0005886">
    <property type="term" value="C:plasma membrane"/>
    <property type="evidence" value="ECO:0007669"/>
    <property type="project" value="UniProtKB-SubCell"/>
</dbReference>
<dbReference type="CDD" id="cd03262">
    <property type="entry name" value="ABC_HisP_GlnQ"/>
    <property type="match status" value="1"/>
</dbReference>
<evidence type="ECO:0000256" key="8">
    <source>
        <dbReference type="ARBA" id="ARBA00023136"/>
    </source>
</evidence>
<organism evidence="10 11">
    <name type="scientific">Pseudoxanthobacter soli DSM 19599</name>
    <dbReference type="NCBI Taxonomy" id="1123029"/>
    <lineage>
        <taxon>Bacteria</taxon>
        <taxon>Pseudomonadati</taxon>
        <taxon>Pseudomonadota</taxon>
        <taxon>Alphaproteobacteria</taxon>
        <taxon>Hyphomicrobiales</taxon>
        <taxon>Segnochrobactraceae</taxon>
        <taxon>Pseudoxanthobacter</taxon>
    </lineage>
</organism>
<proteinExistence type="inferred from homology"/>
<dbReference type="InterPro" id="IPR027417">
    <property type="entry name" value="P-loop_NTPase"/>
</dbReference>
<reference evidence="10 11" key="1">
    <citation type="submission" date="2016-12" db="EMBL/GenBank/DDBJ databases">
        <authorList>
            <person name="Song W.-J."/>
            <person name="Kurnit D.M."/>
        </authorList>
    </citation>
    <scope>NUCLEOTIDE SEQUENCE [LARGE SCALE GENOMIC DNA]</scope>
    <source>
        <strain evidence="10 11">DSM 19599</strain>
    </source>
</reference>
<dbReference type="EMBL" id="FRXO01000018">
    <property type="protein sequence ID" value="SHO67706.1"/>
    <property type="molecule type" value="Genomic_DNA"/>
</dbReference>
<dbReference type="PROSITE" id="PS00211">
    <property type="entry name" value="ABC_TRANSPORTER_1"/>
    <property type="match status" value="1"/>
</dbReference>
<evidence type="ECO:0000256" key="7">
    <source>
        <dbReference type="ARBA" id="ARBA00022970"/>
    </source>
</evidence>
<evidence type="ECO:0000256" key="6">
    <source>
        <dbReference type="ARBA" id="ARBA00022840"/>
    </source>
</evidence>
<dbReference type="InterPro" id="IPR030679">
    <property type="entry name" value="ABC_ATPase_HisP-typ"/>
</dbReference>